<feature type="region of interest" description="Disordered" evidence="6">
    <location>
        <begin position="389"/>
        <end position="441"/>
    </location>
</feature>
<dbReference type="GeneID" id="100167337"/>
<feature type="compositionally biased region" description="Polar residues" evidence="6">
    <location>
        <begin position="1"/>
        <end position="15"/>
    </location>
</feature>
<feature type="compositionally biased region" description="Low complexity" evidence="6">
    <location>
        <begin position="42"/>
        <end position="54"/>
    </location>
</feature>
<evidence type="ECO:0000256" key="3">
    <source>
        <dbReference type="ARBA" id="ARBA00022771"/>
    </source>
</evidence>
<dbReference type="PANTHER" id="PTHR24409:SF295">
    <property type="entry name" value="AZ2-RELATED"/>
    <property type="match status" value="1"/>
</dbReference>
<evidence type="ECO:0000259" key="7">
    <source>
        <dbReference type="PROSITE" id="PS50157"/>
    </source>
</evidence>
<dbReference type="GO" id="GO:0000977">
    <property type="term" value="F:RNA polymerase II transcription regulatory region sequence-specific DNA binding"/>
    <property type="evidence" value="ECO:0007669"/>
    <property type="project" value="TreeGrafter"/>
</dbReference>
<evidence type="ECO:0000313" key="8">
    <source>
        <dbReference type="EnsemblMetazoa" id="XP_008179763.1"/>
    </source>
</evidence>
<dbReference type="Gene3D" id="3.30.160.60">
    <property type="entry name" value="Classic Zinc Finger"/>
    <property type="match status" value="1"/>
</dbReference>
<protein>
    <recommendedName>
        <fullName evidence="7">C2H2-type domain-containing protein</fullName>
    </recommendedName>
</protein>
<evidence type="ECO:0000256" key="1">
    <source>
        <dbReference type="ARBA" id="ARBA00022723"/>
    </source>
</evidence>
<accession>A0A8R2AYU2</accession>
<dbReference type="Pfam" id="PF00096">
    <property type="entry name" value="zf-C2H2"/>
    <property type="match status" value="1"/>
</dbReference>
<dbReference type="GO" id="GO:0008270">
    <property type="term" value="F:zinc ion binding"/>
    <property type="evidence" value="ECO:0007669"/>
    <property type="project" value="UniProtKB-KW"/>
</dbReference>
<keyword evidence="1" id="KW-0479">Metal-binding</keyword>
<feature type="domain" description="C2H2-type" evidence="7">
    <location>
        <begin position="564"/>
        <end position="592"/>
    </location>
</feature>
<dbReference type="RefSeq" id="XP_008179763.1">
    <property type="nucleotide sequence ID" value="XM_008181541.1"/>
</dbReference>
<feature type="region of interest" description="Disordered" evidence="6">
    <location>
        <begin position="1"/>
        <end position="139"/>
    </location>
</feature>
<dbReference type="AlphaFoldDB" id="A0A8R2AYU2"/>
<sequence length="695" mass="76687">MKSNSKSPPSICSNPESEEDDQNVPTAVTNPPVKVTLKKTRSNSSSSSRESTQSFEVVRSLTNTTESVSGEEDCENPKDSGQENPSDKSPSVDAGENEKESDGESQNANSSDDSDVEILSDDSDVSFAERPRPAVSVKAEEKNVSINTVVDLKTEELPQNSTAVKKEECKIRIKPLKEELLKEPDLEGDVSVLKHDNEIKNIQVPQPQNGIQNNEIKEQVKEQKFKLNVRSFDDLIDPRTAILINMPPPAQIERAPNFLTQNGVGPFPPPYLSCDVCGMQYDSPELLNDHKINMKHFKCSFKECEHLVASSQQEFLEHQRMVHNSMPSPVQQLAHQVQRLPAMGFDQLQSGVPPLPENLSPSMYTQPLRMPNQPVPMQRAMRPMMRPMSHNMVSPRGRNVQRGSTMRGRTASLNSSPRGSSLKRPLTAPRRGTPPMKRTNLDRNSYISTLNKTPQIAKSIAESLTKSATKNSASPASQQDVVNLFSKRGLTISTVDNGNNSILPPGLSLNSAVSIIPTSPHKVPSNVPNRVSNSVSNMASKPKVPTQSVDCVDLTGPDKPKKYYPCEICSKTYTTAEKLYEHTSIAHKSNSIPFRCNLCTFVGQSPEALNRHKLTVHKSEMNNTSFVIPVVDLNKPSTVNKLRNLGVTSYIPVSQLDNQSGQFGVPIMSFGKKSNLLDGMNATNFFNLGTIRHMQ</sequence>
<evidence type="ECO:0000313" key="9">
    <source>
        <dbReference type="Proteomes" id="UP000007819"/>
    </source>
</evidence>
<dbReference type="InterPro" id="IPR013087">
    <property type="entry name" value="Znf_C2H2_type"/>
</dbReference>
<evidence type="ECO:0000256" key="4">
    <source>
        <dbReference type="ARBA" id="ARBA00022833"/>
    </source>
</evidence>
<proteinExistence type="predicted"/>
<dbReference type="GO" id="GO:0000981">
    <property type="term" value="F:DNA-binding transcription factor activity, RNA polymerase II-specific"/>
    <property type="evidence" value="ECO:0007669"/>
    <property type="project" value="TreeGrafter"/>
</dbReference>
<dbReference type="PROSITE" id="PS00028">
    <property type="entry name" value="ZINC_FINGER_C2H2_1"/>
    <property type="match status" value="2"/>
</dbReference>
<dbReference type="SUPFAM" id="SSF57667">
    <property type="entry name" value="beta-beta-alpha zinc fingers"/>
    <property type="match status" value="1"/>
</dbReference>
<keyword evidence="9" id="KW-1185">Reference proteome</keyword>
<keyword evidence="4" id="KW-0862">Zinc</keyword>
<keyword evidence="2" id="KW-0677">Repeat</keyword>
<evidence type="ECO:0000256" key="5">
    <source>
        <dbReference type="PROSITE-ProRule" id="PRU00042"/>
    </source>
</evidence>
<keyword evidence="3 5" id="KW-0863">Zinc-finger</keyword>
<reference evidence="9" key="1">
    <citation type="submission" date="2010-06" db="EMBL/GenBank/DDBJ databases">
        <authorList>
            <person name="Jiang H."/>
            <person name="Abraham K."/>
            <person name="Ali S."/>
            <person name="Alsbrooks S.L."/>
            <person name="Anim B.N."/>
            <person name="Anosike U.S."/>
            <person name="Attaway T."/>
            <person name="Bandaranaike D.P."/>
            <person name="Battles P.K."/>
            <person name="Bell S.N."/>
            <person name="Bell A.V."/>
            <person name="Beltran B."/>
            <person name="Bickham C."/>
            <person name="Bustamante Y."/>
            <person name="Caleb T."/>
            <person name="Canada A."/>
            <person name="Cardenas V."/>
            <person name="Carter K."/>
            <person name="Chacko J."/>
            <person name="Chandrabose M.N."/>
            <person name="Chavez D."/>
            <person name="Chavez A."/>
            <person name="Chen L."/>
            <person name="Chu H.-S."/>
            <person name="Claassen K.J."/>
            <person name="Cockrell R."/>
            <person name="Collins M."/>
            <person name="Cooper J.A."/>
            <person name="Cree A."/>
            <person name="Curry S.M."/>
            <person name="Da Y."/>
            <person name="Dao M.D."/>
            <person name="Das B."/>
            <person name="Davila M.-L."/>
            <person name="Davy-Carroll L."/>
            <person name="Denson S."/>
            <person name="Dinh H."/>
            <person name="Ebong V.E."/>
            <person name="Edwards J.R."/>
            <person name="Egan A."/>
            <person name="El-Daye J."/>
            <person name="Escobedo L."/>
            <person name="Fernandez S."/>
            <person name="Fernando P.R."/>
            <person name="Flagg N."/>
            <person name="Forbes L.D."/>
            <person name="Fowler R.G."/>
            <person name="Fu Q."/>
            <person name="Gabisi R.A."/>
            <person name="Ganer J."/>
            <person name="Garbino Pronczuk A."/>
            <person name="Garcia R.M."/>
            <person name="Garner T."/>
            <person name="Garrett T.E."/>
            <person name="Gonzalez D.A."/>
            <person name="Hamid H."/>
            <person name="Hawkins E.S."/>
            <person name="Hirani K."/>
            <person name="Hogues M.E."/>
            <person name="Hollins B."/>
            <person name="Hsiao C.-H."/>
            <person name="Jabil R."/>
            <person name="James M.L."/>
            <person name="Jhangiani S.N."/>
            <person name="Johnson B."/>
            <person name="Johnson Q."/>
            <person name="Joshi V."/>
            <person name="Kalu J.B."/>
            <person name="Kam C."/>
            <person name="Kashfia A."/>
            <person name="Keebler J."/>
            <person name="Kisamo H."/>
            <person name="Kovar C.L."/>
            <person name="Lago L.A."/>
            <person name="Lai C.-Y."/>
            <person name="Laidlaw J."/>
            <person name="Lara F."/>
            <person name="Le T.-K."/>
            <person name="Lee S.L."/>
            <person name="Legall F.H."/>
            <person name="Lemon S.J."/>
            <person name="Lewis L.R."/>
            <person name="Li B."/>
            <person name="Liu Y."/>
            <person name="Liu Y.-S."/>
            <person name="Lopez J."/>
            <person name="Lozado R.J."/>
            <person name="Lu J."/>
            <person name="Madu R.C."/>
            <person name="Maheshwari M."/>
            <person name="Maheshwari R."/>
            <person name="Malloy K."/>
            <person name="Martinez E."/>
            <person name="Mathew T."/>
            <person name="Mercado I.C."/>
            <person name="Mercado C."/>
            <person name="Meyer B."/>
            <person name="Montgomery K."/>
            <person name="Morgan M.B."/>
            <person name="Munidasa M."/>
            <person name="Nazareth L.V."/>
            <person name="Nelson J."/>
            <person name="Ng B.M."/>
            <person name="Nguyen N.B."/>
            <person name="Nguyen P.Q."/>
            <person name="Nguyen T."/>
            <person name="Obregon M."/>
            <person name="Okwuonu G.O."/>
            <person name="Onwere C.G."/>
            <person name="Orozco G."/>
            <person name="Parra A."/>
            <person name="Patel S."/>
            <person name="Patil S."/>
            <person name="Perez A."/>
            <person name="Perez Y."/>
            <person name="Pham C."/>
            <person name="Primus E.L."/>
            <person name="Pu L.-L."/>
            <person name="Puazo M."/>
            <person name="Qin X."/>
            <person name="Quiroz J.B."/>
            <person name="Reese J."/>
            <person name="Richards S."/>
            <person name="Rives C.M."/>
            <person name="Robberts R."/>
            <person name="Ruiz S.J."/>
            <person name="Ruiz M.J."/>
            <person name="Santibanez J."/>
            <person name="Schneider B.W."/>
            <person name="Sisson I."/>
            <person name="Smith M."/>
            <person name="Sodergren E."/>
            <person name="Song X.-Z."/>
            <person name="Song B.B."/>
            <person name="Summersgill H."/>
            <person name="Thelus R."/>
            <person name="Thornton R.D."/>
            <person name="Trejos Z.Y."/>
            <person name="Usmani K."/>
            <person name="Vattathil S."/>
            <person name="Villasana D."/>
            <person name="Walker D.L."/>
            <person name="Wang S."/>
            <person name="Wang K."/>
            <person name="White C.S."/>
            <person name="Williams A.C."/>
            <person name="Williamson J."/>
            <person name="Wilson K."/>
            <person name="Woghiren I.O."/>
            <person name="Woodworth J.R."/>
            <person name="Worley K.C."/>
            <person name="Wright R.A."/>
            <person name="Wu W."/>
            <person name="Young L."/>
            <person name="Zhang L."/>
            <person name="Zhang J."/>
            <person name="Zhu Y."/>
            <person name="Muzny D.M."/>
            <person name="Weinstock G."/>
            <person name="Gibbs R.A."/>
        </authorList>
    </citation>
    <scope>NUCLEOTIDE SEQUENCE [LARGE SCALE GENOMIC DNA]</scope>
    <source>
        <strain evidence="9">LSR1</strain>
    </source>
</reference>
<dbReference type="GO" id="GO:0005634">
    <property type="term" value="C:nucleus"/>
    <property type="evidence" value="ECO:0007669"/>
    <property type="project" value="TreeGrafter"/>
</dbReference>
<dbReference type="Proteomes" id="UP000007819">
    <property type="component" value="Chromosome A1"/>
</dbReference>
<reference evidence="8" key="2">
    <citation type="submission" date="2022-06" db="UniProtKB">
        <authorList>
            <consortium name="EnsemblMetazoa"/>
        </authorList>
    </citation>
    <scope>IDENTIFICATION</scope>
</reference>
<dbReference type="EnsemblMetazoa" id="XM_008181541.2">
    <property type="protein sequence ID" value="XP_008179763.1"/>
    <property type="gene ID" value="LOC100167337"/>
</dbReference>
<organism evidence="8 9">
    <name type="scientific">Acyrthosiphon pisum</name>
    <name type="common">Pea aphid</name>
    <dbReference type="NCBI Taxonomy" id="7029"/>
    <lineage>
        <taxon>Eukaryota</taxon>
        <taxon>Metazoa</taxon>
        <taxon>Ecdysozoa</taxon>
        <taxon>Arthropoda</taxon>
        <taxon>Hexapoda</taxon>
        <taxon>Insecta</taxon>
        <taxon>Pterygota</taxon>
        <taxon>Neoptera</taxon>
        <taxon>Paraneoptera</taxon>
        <taxon>Hemiptera</taxon>
        <taxon>Sternorrhyncha</taxon>
        <taxon>Aphidomorpha</taxon>
        <taxon>Aphidoidea</taxon>
        <taxon>Aphididae</taxon>
        <taxon>Macrosiphini</taxon>
        <taxon>Acyrthosiphon</taxon>
    </lineage>
</organism>
<dbReference type="InterPro" id="IPR036236">
    <property type="entry name" value="Znf_C2H2_sf"/>
</dbReference>
<name>A0A8R2AYU2_ACYPI</name>
<dbReference type="PANTHER" id="PTHR24409">
    <property type="entry name" value="ZINC FINGER PROTEIN 142"/>
    <property type="match status" value="1"/>
</dbReference>
<dbReference type="OrthoDB" id="5982876at2759"/>
<evidence type="ECO:0000256" key="6">
    <source>
        <dbReference type="SAM" id="MobiDB-lite"/>
    </source>
</evidence>
<feature type="compositionally biased region" description="Acidic residues" evidence="6">
    <location>
        <begin position="112"/>
        <end position="124"/>
    </location>
</feature>
<evidence type="ECO:0000256" key="2">
    <source>
        <dbReference type="ARBA" id="ARBA00022737"/>
    </source>
</evidence>
<dbReference type="PROSITE" id="PS50157">
    <property type="entry name" value="ZINC_FINGER_C2H2_2"/>
    <property type="match status" value="1"/>
</dbReference>
<feature type="compositionally biased region" description="Basic and acidic residues" evidence="6">
    <location>
        <begin position="127"/>
        <end position="139"/>
    </location>
</feature>
<dbReference type="SMART" id="SM00355">
    <property type="entry name" value="ZnF_C2H2"/>
    <property type="match status" value="4"/>
</dbReference>